<keyword evidence="2" id="KW-1185">Reference proteome</keyword>
<organism evidence="1 2">
    <name type="scientific">Chryseobacterium turcicum</name>
    <dbReference type="NCBI Taxonomy" id="2898076"/>
    <lineage>
        <taxon>Bacteria</taxon>
        <taxon>Pseudomonadati</taxon>
        <taxon>Bacteroidota</taxon>
        <taxon>Flavobacteriia</taxon>
        <taxon>Flavobacteriales</taxon>
        <taxon>Weeksellaceae</taxon>
        <taxon>Chryseobacterium group</taxon>
        <taxon>Chryseobacterium</taxon>
    </lineage>
</organism>
<evidence type="ECO:0000313" key="1">
    <source>
        <dbReference type="EMBL" id="MCD1116923.1"/>
    </source>
</evidence>
<dbReference type="RefSeq" id="WP_230668684.1">
    <property type="nucleotide sequence ID" value="NZ_JAJNAY010000001.1"/>
</dbReference>
<sequence>MERKIIFSTNIEAYLKELVDILYEKKYFGFEEDTRIYVQEIVEFILHYDFKVNVRKTDKNFKMFGSNFIKYKANNNTSWYIFFDQRGNQFLINHILNNHSHDFPDLL</sequence>
<protein>
    <submittedName>
        <fullName evidence="1">Uncharacterized protein</fullName>
    </submittedName>
</protein>
<dbReference type="Proteomes" id="UP001108025">
    <property type="component" value="Unassembled WGS sequence"/>
</dbReference>
<reference evidence="1" key="1">
    <citation type="submission" date="2021-11" db="EMBL/GenBank/DDBJ databases">
        <title>Description of novel Chryseobacterium species.</title>
        <authorList>
            <person name="Saticioglu I.B."/>
            <person name="Ay H."/>
            <person name="Altun S."/>
            <person name="Duman M."/>
        </authorList>
    </citation>
    <scope>NUCLEOTIDE SEQUENCE</scope>
    <source>
        <strain evidence="1">C-17</strain>
    </source>
</reference>
<dbReference type="EMBL" id="JAJNAY010000001">
    <property type="protein sequence ID" value="MCD1116923.1"/>
    <property type="molecule type" value="Genomic_DNA"/>
</dbReference>
<evidence type="ECO:0000313" key="2">
    <source>
        <dbReference type="Proteomes" id="UP001108025"/>
    </source>
</evidence>
<proteinExistence type="predicted"/>
<name>A0A9Q3YVI3_9FLAO</name>
<gene>
    <name evidence="1" type="ORF">LO744_08655</name>
</gene>
<accession>A0A9Q3YVI3</accession>
<dbReference type="AlphaFoldDB" id="A0A9Q3YVI3"/>
<comment type="caution">
    <text evidence="1">The sequence shown here is derived from an EMBL/GenBank/DDBJ whole genome shotgun (WGS) entry which is preliminary data.</text>
</comment>